<accession>A0A0K8MGX9</accession>
<sequence length="82" mass="9363">MLTKNAELLLKSFINNNFDPINPHVSYFSEGEIFSKSPIKGEKRTEIALSELTDAKYIEKMTAVYCITTSGSTYFDLKKDQF</sequence>
<evidence type="ECO:0000313" key="2">
    <source>
        <dbReference type="Proteomes" id="UP000253891"/>
    </source>
</evidence>
<dbReference type="AlphaFoldDB" id="A0A0K8MGX9"/>
<proteinExistence type="predicted"/>
<dbReference type="Proteomes" id="UP000253891">
    <property type="component" value="Unassembled WGS sequence"/>
</dbReference>
<protein>
    <submittedName>
        <fullName evidence="1">Aldehyde dehydrogenase family 8 member A1</fullName>
    </submittedName>
</protein>
<dbReference type="STRING" id="157463.GCA_001047075_00727"/>
<evidence type="ECO:0000313" key="1">
    <source>
        <dbReference type="EMBL" id="GAO99816.1"/>
    </source>
</evidence>
<reference evidence="1 2" key="1">
    <citation type="journal article" date="2015" name="BMC Genomics">
        <title>Comparative genomics of Fructobacillus spp. and Leuconostoc spp. reveals niche-specific evolution of Fructobacillus spp.</title>
        <authorList>
            <person name="Endo A."/>
            <person name="Tanizawa Y."/>
            <person name="Tanaka N."/>
            <person name="Maeno S."/>
            <person name="Kumar H."/>
            <person name="Shiwa Y."/>
            <person name="Okada S."/>
            <person name="Yoshikawa H."/>
            <person name="Dicks L."/>
            <person name="Nakagawa J."/>
            <person name="Arita M."/>
        </authorList>
    </citation>
    <scope>NUCLEOTIDE SEQUENCE [LARGE SCALE GENOMIC DNA]</scope>
    <source>
        <strain evidence="1 2">JCM 12225</strain>
    </source>
</reference>
<gene>
    <name evidence="1" type="ORF">FFIC_240910</name>
</gene>
<organism evidence="1 2">
    <name type="scientific">Fructobacillus ficulneus</name>
    <dbReference type="NCBI Taxonomy" id="157463"/>
    <lineage>
        <taxon>Bacteria</taxon>
        <taxon>Bacillati</taxon>
        <taxon>Bacillota</taxon>
        <taxon>Bacilli</taxon>
        <taxon>Lactobacillales</taxon>
        <taxon>Lactobacillaceae</taxon>
        <taxon>Fructobacillus</taxon>
    </lineage>
</organism>
<keyword evidence="2" id="KW-1185">Reference proteome</keyword>
<dbReference type="EMBL" id="DF968001">
    <property type="protein sequence ID" value="GAO99816.1"/>
    <property type="molecule type" value="Genomic_DNA"/>
</dbReference>
<dbReference type="RefSeq" id="WP_061993200.1">
    <property type="nucleotide sequence ID" value="NZ_DF968001.1"/>
</dbReference>
<name>A0A0K8MGX9_9LACO</name>
<dbReference type="OrthoDB" id="9972371at2"/>